<proteinExistence type="predicted"/>
<dbReference type="AlphaFoldDB" id="A0A9D1SKN3"/>
<feature type="signal peptide" evidence="1">
    <location>
        <begin position="1"/>
        <end position="23"/>
    </location>
</feature>
<reference evidence="2" key="1">
    <citation type="submission" date="2020-10" db="EMBL/GenBank/DDBJ databases">
        <authorList>
            <person name="Gilroy R."/>
        </authorList>
    </citation>
    <scope>NUCLEOTIDE SEQUENCE</scope>
    <source>
        <strain evidence="2">9366</strain>
    </source>
</reference>
<keyword evidence="1" id="KW-0732">Signal</keyword>
<dbReference type="Proteomes" id="UP000824145">
    <property type="component" value="Unassembled WGS sequence"/>
</dbReference>
<reference evidence="2" key="2">
    <citation type="journal article" date="2021" name="PeerJ">
        <title>Extensive microbial diversity within the chicken gut microbiome revealed by metagenomics and culture.</title>
        <authorList>
            <person name="Gilroy R."/>
            <person name="Ravi A."/>
            <person name="Getino M."/>
            <person name="Pursley I."/>
            <person name="Horton D.L."/>
            <person name="Alikhan N.F."/>
            <person name="Baker D."/>
            <person name="Gharbi K."/>
            <person name="Hall N."/>
            <person name="Watson M."/>
            <person name="Adriaenssens E.M."/>
            <person name="Foster-Nyarko E."/>
            <person name="Jarju S."/>
            <person name="Secka A."/>
            <person name="Antonio M."/>
            <person name="Oren A."/>
            <person name="Chaudhuri R.R."/>
            <person name="La Ragione R."/>
            <person name="Hildebrand F."/>
            <person name="Pallen M.J."/>
        </authorList>
    </citation>
    <scope>NUCLEOTIDE SEQUENCE</scope>
    <source>
        <strain evidence="2">9366</strain>
    </source>
</reference>
<evidence type="ECO:0000256" key="1">
    <source>
        <dbReference type="SAM" id="SignalP"/>
    </source>
</evidence>
<sequence length="305" mass="34123">MKKKVIFAAVVVLVLAISLTALLVACDDPKGPGSTGGKERQENIFALAAVSAGELIGEQTSAAALAAGDEAAIAAELDEYMAMLDKLIGGENPITSVVADNTDEAYAQYAVKQTVTATSPDGSSETYAIYYNETLQPDYDDDDDPDEQEENYRIEGVMVNGENVFDITGFREVESERGESEESLEFTAENRENGLRMKFELENESEKDESGMEFGYEIYDGRSLVRAFEIEFERESGWMGEETEFELFTHENGVSREYEIESEVRGDKEYIRITRREGRTYERYRATRNADGSYSYEYAGTGDKW</sequence>
<evidence type="ECO:0000313" key="3">
    <source>
        <dbReference type="Proteomes" id="UP000824145"/>
    </source>
</evidence>
<protein>
    <submittedName>
        <fullName evidence="2">Uncharacterized protein</fullName>
    </submittedName>
</protein>
<dbReference type="PROSITE" id="PS51257">
    <property type="entry name" value="PROKAR_LIPOPROTEIN"/>
    <property type="match status" value="1"/>
</dbReference>
<name>A0A9D1SKN3_9FIRM</name>
<gene>
    <name evidence="2" type="ORF">IAB07_05125</name>
</gene>
<accession>A0A9D1SKN3</accession>
<comment type="caution">
    <text evidence="2">The sequence shown here is derived from an EMBL/GenBank/DDBJ whole genome shotgun (WGS) entry which is preliminary data.</text>
</comment>
<dbReference type="EMBL" id="DVNJ01000029">
    <property type="protein sequence ID" value="HIU63127.1"/>
    <property type="molecule type" value="Genomic_DNA"/>
</dbReference>
<evidence type="ECO:0000313" key="2">
    <source>
        <dbReference type="EMBL" id="HIU63127.1"/>
    </source>
</evidence>
<feature type="chain" id="PRO_5038867653" evidence="1">
    <location>
        <begin position="24"/>
        <end position="305"/>
    </location>
</feature>
<organism evidence="2 3">
    <name type="scientific">Candidatus Caccalectryoclostridium excrementigallinarum</name>
    <dbReference type="NCBI Taxonomy" id="2840710"/>
    <lineage>
        <taxon>Bacteria</taxon>
        <taxon>Bacillati</taxon>
        <taxon>Bacillota</taxon>
        <taxon>Clostridia</taxon>
        <taxon>Christensenellales</taxon>
        <taxon>Christensenellaceae</taxon>
        <taxon>Christensenellaceae incertae sedis</taxon>
        <taxon>Candidatus Caccalectryoclostridium</taxon>
    </lineage>
</organism>